<dbReference type="InterPro" id="IPR021109">
    <property type="entry name" value="Peptidase_aspartic_dom_sf"/>
</dbReference>
<evidence type="ECO:0000313" key="2">
    <source>
        <dbReference type="EMBL" id="CAL2108579.1"/>
    </source>
</evidence>
<reference evidence="2 3" key="1">
    <citation type="submission" date="2024-05" db="EMBL/GenBank/DDBJ databases">
        <authorList>
            <person name="Duchaud E."/>
        </authorList>
    </citation>
    <scope>NUCLEOTIDE SEQUENCE [LARGE SCALE GENOMIC DNA]</scope>
    <source>
        <strain evidence="2">Ena-SAMPLE-TAB-13-05-2024-13:56:06:370-140305</strain>
    </source>
</reference>
<dbReference type="GO" id="GO:0008233">
    <property type="term" value="F:peptidase activity"/>
    <property type="evidence" value="ECO:0007669"/>
    <property type="project" value="UniProtKB-KW"/>
</dbReference>
<protein>
    <submittedName>
        <fullName evidence="2">Aspartyl protease</fullName>
    </submittedName>
</protein>
<accession>A0ABM9PRY2</accession>
<feature type="domain" description="PDZ" evidence="1">
    <location>
        <begin position="329"/>
        <end position="425"/>
    </location>
</feature>
<gene>
    <name evidence="2" type="ORF">T190115A13A_80154</name>
</gene>
<keyword evidence="2" id="KW-0378">Hydrolase</keyword>
<dbReference type="InterPro" id="IPR001478">
    <property type="entry name" value="PDZ"/>
</dbReference>
<evidence type="ECO:0000313" key="3">
    <source>
        <dbReference type="Proteomes" id="UP001497602"/>
    </source>
</evidence>
<name>A0ABM9PRY2_9FLAO</name>
<dbReference type="Gene3D" id="2.30.42.10">
    <property type="match status" value="1"/>
</dbReference>
<dbReference type="Pfam" id="PF17820">
    <property type="entry name" value="PDZ_6"/>
    <property type="match status" value="1"/>
</dbReference>
<dbReference type="GO" id="GO:0006508">
    <property type="term" value="P:proteolysis"/>
    <property type="evidence" value="ECO:0007669"/>
    <property type="project" value="UniProtKB-KW"/>
</dbReference>
<dbReference type="Gene3D" id="2.40.70.10">
    <property type="entry name" value="Acid Proteases"/>
    <property type="match status" value="2"/>
</dbReference>
<dbReference type="EMBL" id="CAXJRC010000045">
    <property type="protein sequence ID" value="CAL2108579.1"/>
    <property type="molecule type" value="Genomic_DNA"/>
</dbReference>
<organism evidence="2 3">
    <name type="scientific">Tenacibaculum vairaonense</name>
    <dbReference type="NCBI Taxonomy" id="3137860"/>
    <lineage>
        <taxon>Bacteria</taxon>
        <taxon>Pseudomonadati</taxon>
        <taxon>Bacteroidota</taxon>
        <taxon>Flavobacteriia</taxon>
        <taxon>Flavobacteriales</taxon>
        <taxon>Flavobacteriaceae</taxon>
        <taxon>Tenacibaculum</taxon>
    </lineage>
</organism>
<dbReference type="Proteomes" id="UP001497602">
    <property type="component" value="Unassembled WGS sequence"/>
</dbReference>
<dbReference type="InterPro" id="IPR036034">
    <property type="entry name" value="PDZ_sf"/>
</dbReference>
<keyword evidence="2" id="KW-0645">Protease</keyword>
<dbReference type="InterPro" id="IPR041489">
    <property type="entry name" value="PDZ_6"/>
</dbReference>
<dbReference type="Pfam" id="PF13650">
    <property type="entry name" value="Asp_protease_2"/>
    <property type="match status" value="1"/>
</dbReference>
<proteinExistence type="predicted"/>
<dbReference type="SUPFAM" id="SSF50156">
    <property type="entry name" value="PDZ domain-like"/>
    <property type="match status" value="1"/>
</dbReference>
<dbReference type="SMART" id="SM00228">
    <property type="entry name" value="PDZ"/>
    <property type="match status" value="1"/>
</dbReference>
<dbReference type="SUPFAM" id="SSF50630">
    <property type="entry name" value="Acid proteases"/>
    <property type="match status" value="1"/>
</dbReference>
<evidence type="ECO:0000259" key="1">
    <source>
        <dbReference type="SMART" id="SM00228"/>
    </source>
</evidence>
<keyword evidence="3" id="KW-1185">Reference proteome</keyword>
<comment type="caution">
    <text evidence="2">The sequence shown here is derived from an EMBL/GenBank/DDBJ whole genome shotgun (WGS) entry which is preliminary data.</text>
</comment>
<sequence length="438" mass="49608">MLCVAFCMQSQSKFNFLKGVHKQDVRFKMVNNLIVVPINVNGKELSFILDTGVNKTVLFNLTQNDSITLNNKRKIFIKGLGEGEPAEAILSRGNRFRIENLLGTNQEVFVILHDEFNLSAKMGVTINGIIGYDLLKDVVLKINYTSEKLTFYKPSKYKEPRCRSCERLKLEFYKKKPYIDVGIQVDEEGNFVPVKMLVDSGGSDAMWLFEGSNREIKTPEKFFVDILGVGLSGTIYGKRSRINTLKLGKFKIKKPTVSFLDTLATKDARKFGKRNGSIGGNVLSRFKVWVDYPNKKIMLKKSGSLTGFYYNMSGLHVVHDGLELVKLQGSSLVSSVDKDSFGGNRGATTKKVISFVTSYSYKFRPSYKIESVVKDSPAFRAGIEKDDIILSINGKPFYEYTLETITSLFQLKPNKKIKMVVKRGIVELKYEFRLEPRI</sequence>